<evidence type="ECO:0000256" key="1">
    <source>
        <dbReference type="SAM" id="MobiDB-lite"/>
    </source>
</evidence>
<dbReference type="RefSeq" id="WP_141381807.1">
    <property type="nucleotide sequence ID" value="NZ_BJNF01000002.1"/>
</dbReference>
<gene>
    <name evidence="2" type="ORF">NWI01_01190</name>
</gene>
<reference evidence="2 3" key="1">
    <citation type="submission" date="2019-06" db="EMBL/GenBank/DDBJ databases">
        <title>Whole genome shotgun sequence of Nitrobacter winogradskyi NBRC 14297.</title>
        <authorList>
            <person name="Hosoyama A."/>
            <person name="Uohara A."/>
            <person name="Ohji S."/>
            <person name="Ichikawa N."/>
        </authorList>
    </citation>
    <scope>NUCLEOTIDE SEQUENCE [LARGE SCALE GENOMIC DNA]</scope>
    <source>
        <strain evidence="2 3">NBRC 14297</strain>
    </source>
</reference>
<feature type="region of interest" description="Disordered" evidence="1">
    <location>
        <begin position="1"/>
        <end position="23"/>
    </location>
</feature>
<dbReference type="AlphaFoldDB" id="A0A4Y3W5C3"/>
<feature type="compositionally biased region" description="Polar residues" evidence="1">
    <location>
        <begin position="1"/>
        <end position="12"/>
    </location>
</feature>
<proteinExistence type="predicted"/>
<comment type="caution">
    <text evidence="2">The sequence shown here is derived from an EMBL/GenBank/DDBJ whole genome shotgun (WGS) entry which is preliminary data.</text>
</comment>
<evidence type="ECO:0000313" key="2">
    <source>
        <dbReference type="EMBL" id="GEC14227.1"/>
    </source>
</evidence>
<dbReference type="EMBL" id="BJNF01000002">
    <property type="protein sequence ID" value="GEC14227.1"/>
    <property type="molecule type" value="Genomic_DNA"/>
</dbReference>
<organism evidence="2 3">
    <name type="scientific">Nitrobacter winogradskyi</name>
    <name type="common">Nitrobacter agilis</name>
    <dbReference type="NCBI Taxonomy" id="913"/>
    <lineage>
        <taxon>Bacteria</taxon>
        <taxon>Pseudomonadati</taxon>
        <taxon>Pseudomonadota</taxon>
        <taxon>Alphaproteobacteria</taxon>
        <taxon>Hyphomicrobiales</taxon>
        <taxon>Nitrobacteraceae</taxon>
        <taxon>Nitrobacter</taxon>
    </lineage>
</organism>
<accession>A0A4Y3W5C3</accession>
<dbReference type="OrthoDB" id="8265546at2"/>
<dbReference type="Proteomes" id="UP000318825">
    <property type="component" value="Unassembled WGS sequence"/>
</dbReference>
<protein>
    <submittedName>
        <fullName evidence="2">Uncharacterized protein</fullName>
    </submittedName>
</protein>
<sequence length="153" mass="16630">MLQIPETSSALKPTNARRRRKRTPSPFDVIDKNISPVEVEPDLEAELDRLAGLNDAWGLVSIYWAYIHAAEAILGEDNKPRAKNVCDLLGGEWVRLISKSYVVADRLKRISITRSNADVVAAVLVHAAAAMGATLTEIAALAGALAMREAEAR</sequence>
<evidence type="ECO:0000313" key="3">
    <source>
        <dbReference type="Proteomes" id="UP000318825"/>
    </source>
</evidence>
<name>A0A4Y3W5C3_NITWI</name>